<dbReference type="PROSITE" id="PS00518">
    <property type="entry name" value="ZF_RING_1"/>
    <property type="match status" value="1"/>
</dbReference>
<name>A0A9D4QUD4_DREPO</name>
<keyword evidence="9" id="KW-1185">Reference proteome</keyword>
<keyword evidence="2 4" id="KW-0863">Zinc-finger</keyword>
<dbReference type="GO" id="GO:0008270">
    <property type="term" value="F:zinc ion binding"/>
    <property type="evidence" value="ECO:0007669"/>
    <property type="project" value="UniProtKB-KW"/>
</dbReference>
<feature type="coiled-coil region" evidence="5">
    <location>
        <begin position="208"/>
        <end position="245"/>
    </location>
</feature>
<reference evidence="8" key="2">
    <citation type="submission" date="2020-11" db="EMBL/GenBank/DDBJ databases">
        <authorList>
            <person name="McCartney M.A."/>
            <person name="Auch B."/>
            <person name="Kono T."/>
            <person name="Mallez S."/>
            <person name="Becker A."/>
            <person name="Gohl D.M."/>
            <person name="Silverstein K.A.T."/>
            <person name="Koren S."/>
            <person name="Bechman K.B."/>
            <person name="Herman A."/>
            <person name="Abrahante J.E."/>
            <person name="Garbe J."/>
        </authorList>
    </citation>
    <scope>NUCLEOTIDE SEQUENCE</scope>
    <source>
        <strain evidence="8">Duluth1</strain>
        <tissue evidence="8">Whole animal</tissue>
    </source>
</reference>
<gene>
    <name evidence="8" type="ORF">DPMN_117370</name>
</gene>
<dbReference type="InterPro" id="IPR001841">
    <property type="entry name" value="Znf_RING"/>
</dbReference>
<keyword evidence="3" id="KW-0862">Zinc</keyword>
<dbReference type="SUPFAM" id="SSF57845">
    <property type="entry name" value="B-box zinc-binding domain"/>
    <property type="match status" value="1"/>
</dbReference>
<dbReference type="Pfam" id="PF13445">
    <property type="entry name" value="zf-RING_UBOX"/>
    <property type="match status" value="1"/>
</dbReference>
<dbReference type="Pfam" id="PF00643">
    <property type="entry name" value="zf-B_box"/>
    <property type="match status" value="1"/>
</dbReference>
<dbReference type="InterPro" id="IPR047153">
    <property type="entry name" value="TRIM45/56/19-like"/>
</dbReference>
<reference evidence="8" key="1">
    <citation type="journal article" date="2019" name="bioRxiv">
        <title>The Genome of the Zebra Mussel, Dreissena polymorpha: A Resource for Invasive Species Research.</title>
        <authorList>
            <person name="McCartney M.A."/>
            <person name="Auch B."/>
            <person name="Kono T."/>
            <person name="Mallez S."/>
            <person name="Zhang Y."/>
            <person name="Obille A."/>
            <person name="Becker A."/>
            <person name="Abrahante J.E."/>
            <person name="Garbe J."/>
            <person name="Badalamenti J.P."/>
            <person name="Herman A."/>
            <person name="Mangelson H."/>
            <person name="Liachko I."/>
            <person name="Sullivan S."/>
            <person name="Sone E.D."/>
            <person name="Koren S."/>
            <person name="Silverstein K.A.T."/>
            <person name="Beckman K.B."/>
            <person name="Gohl D.M."/>
        </authorList>
    </citation>
    <scope>NUCLEOTIDE SEQUENCE</scope>
    <source>
        <strain evidence="8">Duluth1</strain>
        <tissue evidence="8">Whole animal</tissue>
    </source>
</reference>
<evidence type="ECO:0000256" key="5">
    <source>
        <dbReference type="SAM" id="Coils"/>
    </source>
</evidence>
<dbReference type="PANTHER" id="PTHR25462">
    <property type="entry name" value="BONUS, ISOFORM C-RELATED"/>
    <property type="match status" value="1"/>
</dbReference>
<evidence type="ECO:0000313" key="9">
    <source>
        <dbReference type="Proteomes" id="UP000828390"/>
    </source>
</evidence>
<dbReference type="SUPFAM" id="SSF57850">
    <property type="entry name" value="RING/U-box"/>
    <property type="match status" value="1"/>
</dbReference>
<dbReference type="OrthoDB" id="6105938at2759"/>
<evidence type="ECO:0000256" key="3">
    <source>
        <dbReference type="ARBA" id="ARBA00022833"/>
    </source>
</evidence>
<dbReference type="InterPro" id="IPR013083">
    <property type="entry name" value="Znf_RING/FYVE/PHD"/>
</dbReference>
<evidence type="ECO:0000256" key="2">
    <source>
        <dbReference type="ARBA" id="ARBA00022771"/>
    </source>
</evidence>
<dbReference type="Proteomes" id="UP000828390">
    <property type="component" value="Unassembled WGS sequence"/>
</dbReference>
<evidence type="ECO:0000259" key="7">
    <source>
        <dbReference type="PROSITE" id="PS50119"/>
    </source>
</evidence>
<dbReference type="AlphaFoldDB" id="A0A9D4QUD4"/>
<comment type="caution">
    <text evidence="8">The sequence shown here is derived from an EMBL/GenBank/DDBJ whole genome shotgun (WGS) entry which is preliminary data.</text>
</comment>
<keyword evidence="5" id="KW-0175">Coiled coil</keyword>
<organism evidence="8 9">
    <name type="scientific">Dreissena polymorpha</name>
    <name type="common">Zebra mussel</name>
    <name type="synonym">Mytilus polymorpha</name>
    <dbReference type="NCBI Taxonomy" id="45954"/>
    <lineage>
        <taxon>Eukaryota</taxon>
        <taxon>Metazoa</taxon>
        <taxon>Spiralia</taxon>
        <taxon>Lophotrochozoa</taxon>
        <taxon>Mollusca</taxon>
        <taxon>Bivalvia</taxon>
        <taxon>Autobranchia</taxon>
        <taxon>Heteroconchia</taxon>
        <taxon>Euheterodonta</taxon>
        <taxon>Imparidentia</taxon>
        <taxon>Neoheterodontei</taxon>
        <taxon>Myida</taxon>
        <taxon>Dreissenoidea</taxon>
        <taxon>Dreissenidae</taxon>
        <taxon>Dreissena</taxon>
    </lineage>
</organism>
<evidence type="ECO:0000256" key="1">
    <source>
        <dbReference type="ARBA" id="ARBA00022723"/>
    </source>
</evidence>
<dbReference type="Gene3D" id="3.30.40.10">
    <property type="entry name" value="Zinc/RING finger domain, C3HC4 (zinc finger)"/>
    <property type="match status" value="1"/>
</dbReference>
<evidence type="ECO:0000259" key="6">
    <source>
        <dbReference type="PROSITE" id="PS50089"/>
    </source>
</evidence>
<dbReference type="InterPro" id="IPR017907">
    <property type="entry name" value="Znf_RING_CS"/>
</dbReference>
<evidence type="ECO:0000313" key="8">
    <source>
        <dbReference type="EMBL" id="KAH3843839.1"/>
    </source>
</evidence>
<sequence length="364" mass="42338">MTTEEDRKLAEKLKQFEMKDESANTERHLVPFEPADQRKRNLVLDEERFEDTFLKCLICRENYDDDEKVPKMLPCHHTFCLDCLNQMFRVEGEFRQTLTSAFRAMPVAVKISCPTCREGIIASALEIKKLPNDHTVLELVAFIKQIGKAKVAYCSKHQLQPLNFFCEPCMQPVCCDCTVLDHKESTGHEVINVDEAMKKYSPAIDKTLGEIDSEKKSLEEKRHALEKAFDNVEQIQRELAVQIRQTFDRIRDSVDERERELFDLSEREIDRKRTMLRDCMKLVTTRENELKQQSAKLTQTKDHKDLVNMFDFNKAARDCLQSKPDIPVSKSSEDFAVSFQFNSRQENGIRSTIANFGDVTFKFD</sequence>
<feature type="domain" description="RING-type" evidence="6">
    <location>
        <begin position="56"/>
        <end position="117"/>
    </location>
</feature>
<proteinExistence type="predicted"/>
<keyword evidence="1" id="KW-0479">Metal-binding</keyword>
<dbReference type="InterPro" id="IPR027370">
    <property type="entry name" value="Znf-RING_euk"/>
</dbReference>
<dbReference type="Gene3D" id="3.30.160.60">
    <property type="entry name" value="Classic Zinc Finger"/>
    <property type="match status" value="1"/>
</dbReference>
<evidence type="ECO:0000256" key="4">
    <source>
        <dbReference type="PROSITE-ProRule" id="PRU00024"/>
    </source>
</evidence>
<dbReference type="SMART" id="SM00336">
    <property type="entry name" value="BBOX"/>
    <property type="match status" value="1"/>
</dbReference>
<accession>A0A9D4QUD4</accession>
<dbReference type="PROSITE" id="PS50119">
    <property type="entry name" value="ZF_BBOX"/>
    <property type="match status" value="1"/>
</dbReference>
<protein>
    <submittedName>
        <fullName evidence="8">Uncharacterized protein</fullName>
    </submittedName>
</protein>
<feature type="domain" description="B box-type" evidence="7">
    <location>
        <begin position="149"/>
        <end position="193"/>
    </location>
</feature>
<dbReference type="PANTHER" id="PTHR25462:SF296">
    <property type="entry name" value="MEIOTIC P26, ISOFORM F"/>
    <property type="match status" value="1"/>
</dbReference>
<dbReference type="EMBL" id="JAIWYP010000004">
    <property type="protein sequence ID" value="KAH3843839.1"/>
    <property type="molecule type" value="Genomic_DNA"/>
</dbReference>
<dbReference type="InterPro" id="IPR000315">
    <property type="entry name" value="Znf_B-box"/>
</dbReference>
<dbReference type="SMART" id="SM00184">
    <property type="entry name" value="RING"/>
    <property type="match status" value="1"/>
</dbReference>
<dbReference type="PROSITE" id="PS50089">
    <property type="entry name" value="ZF_RING_2"/>
    <property type="match status" value="1"/>
</dbReference>